<feature type="chain" id="PRO_5047318584" description="Lipoprotein" evidence="2">
    <location>
        <begin position="20"/>
        <end position="102"/>
    </location>
</feature>
<dbReference type="EMBL" id="BAAAFZ010000024">
    <property type="protein sequence ID" value="GAA0581872.1"/>
    <property type="molecule type" value="Genomic_DNA"/>
</dbReference>
<gene>
    <name evidence="3" type="ORF">GCM10009416_20420</name>
</gene>
<dbReference type="PROSITE" id="PS51257">
    <property type="entry name" value="PROKAR_LIPOPROTEIN"/>
    <property type="match status" value="1"/>
</dbReference>
<evidence type="ECO:0000256" key="2">
    <source>
        <dbReference type="SAM" id="SignalP"/>
    </source>
</evidence>
<evidence type="ECO:0000313" key="4">
    <source>
        <dbReference type="Proteomes" id="UP001501588"/>
    </source>
</evidence>
<keyword evidence="4" id="KW-1185">Reference proteome</keyword>
<evidence type="ECO:0000313" key="3">
    <source>
        <dbReference type="EMBL" id="GAA0581872.1"/>
    </source>
</evidence>
<accession>A0ABP3Q7G8</accession>
<organism evidence="3 4">
    <name type="scientific">Craurococcus roseus</name>
    <dbReference type="NCBI Taxonomy" id="77585"/>
    <lineage>
        <taxon>Bacteria</taxon>
        <taxon>Pseudomonadati</taxon>
        <taxon>Pseudomonadota</taxon>
        <taxon>Alphaproteobacteria</taxon>
        <taxon>Acetobacterales</taxon>
        <taxon>Acetobacteraceae</taxon>
        <taxon>Craurococcus</taxon>
    </lineage>
</organism>
<keyword evidence="2" id="KW-0732">Signal</keyword>
<comment type="caution">
    <text evidence="3">The sequence shown here is derived from an EMBL/GenBank/DDBJ whole genome shotgun (WGS) entry which is preliminary data.</text>
</comment>
<name>A0ABP3Q7G8_9PROT</name>
<dbReference type="Proteomes" id="UP001501588">
    <property type="component" value="Unassembled WGS sequence"/>
</dbReference>
<feature type="signal peptide" evidence="2">
    <location>
        <begin position="1"/>
        <end position="19"/>
    </location>
</feature>
<sequence length="102" mass="10322">MPRPLRTCLLAAAAAASLAACTDDPFERPGTVAPRGFNDANLRAMVVDPAHLRRGVEATTTRGDAGAKPVDLLRSGKRPPLTGSGSAQPAINTGMGGSNGGQ</sequence>
<feature type="region of interest" description="Disordered" evidence="1">
    <location>
        <begin position="55"/>
        <end position="102"/>
    </location>
</feature>
<evidence type="ECO:0008006" key="5">
    <source>
        <dbReference type="Google" id="ProtNLM"/>
    </source>
</evidence>
<protein>
    <recommendedName>
        <fullName evidence="5">Lipoprotein</fullName>
    </recommendedName>
</protein>
<reference evidence="4" key="1">
    <citation type="journal article" date="2019" name="Int. J. Syst. Evol. Microbiol.">
        <title>The Global Catalogue of Microorganisms (GCM) 10K type strain sequencing project: providing services to taxonomists for standard genome sequencing and annotation.</title>
        <authorList>
            <consortium name="The Broad Institute Genomics Platform"/>
            <consortium name="The Broad Institute Genome Sequencing Center for Infectious Disease"/>
            <person name="Wu L."/>
            <person name="Ma J."/>
        </authorList>
    </citation>
    <scope>NUCLEOTIDE SEQUENCE [LARGE SCALE GENOMIC DNA]</scope>
    <source>
        <strain evidence="4">JCM 9933</strain>
    </source>
</reference>
<proteinExistence type="predicted"/>
<dbReference type="RefSeq" id="WP_343895169.1">
    <property type="nucleotide sequence ID" value="NZ_BAAAFZ010000024.1"/>
</dbReference>
<evidence type="ECO:0000256" key="1">
    <source>
        <dbReference type="SAM" id="MobiDB-lite"/>
    </source>
</evidence>